<proteinExistence type="predicted"/>
<evidence type="ECO:0000313" key="2">
    <source>
        <dbReference type="EMBL" id="MPC92856.1"/>
    </source>
</evidence>
<comment type="caution">
    <text evidence="2">The sequence shown here is derived from an EMBL/GenBank/DDBJ whole genome shotgun (WGS) entry which is preliminary data.</text>
</comment>
<evidence type="ECO:0000256" key="1">
    <source>
        <dbReference type="SAM" id="MobiDB-lite"/>
    </source>
</evidence>
<dbReference type="Proteomes" id="UP000324222">
    <property type="component" value="Unassembled WGS sequence"/>
</dbReference>
<dbReference type="AlphaFoldDB" id="A0A5B7JFG8"/>
<accession>A0A5B7JFG8</accession>
<protein>
    <submittedName>
        <fullName evidence="2">Uncharacterized protein</fullName>
    </submittedName>
</protein>
<gene>
    <name evidence="2" type="ORF">E2C01_087966</name>
</gene>
<evidence type="ECO:0000313" key="3">
    <source>
        <dbReference type="Proteomes" id="UP000324222"/>
    </source>
</evidence>
<reference evidence="2 3" key="1">
    <citation type="submission" date="2019-05" db="EMBL/GenBank/DDBJ databases">
        <title>Another draft genome of Portunus trituberculatus and its Hox gene families provides insights of decapod evolution.</title>
        <authorList>
            <person name="Jeong J.-H."/>
            <person name="Song I."/>
            <person name="Kim S."/>
            <person name="Choi T."/>
            <person name="Kim D."/>
            <person name="Ryu S."/>
            <person name="Kim W."/>
        </authorList>
    </citation>
    <scope>NUCLEOTIDE SEQUENCE [LARGE SCALE GENOMIC DNA]</scope>
    <source>
        <tissue evidence="2">Muscle</tissue>
    </source>
</reference>
<sequence>MMGAHSRPPNHTGDYSHHQQQQDETMPRLSLALPPQDRTDAKQKCSQLLLEQQACCSNSHGLQVTSQQHVALPCARTTSVRVHLS</sequence>
<keyword evidence="3" id="KW-1185">Reference proteome</keyword>
<feature type="region of interest" description="Disordered" evidence="1">
    <location>
        <begin position="1"/>
        <end position="44"/>
    </location>
</feature>
<dbReference type="EMBL" id="VSRR010092756">
    <property type="protein sequence ID" value="MPC92856.1"/>
    <property type="molecule type" value="Genomic_DNA"/>
</dbReference>
<name>A0A5B7JFG8_PORTR</name>
<organism evidence="2 3">
    <name type="scientific">Portunus trituberculatus</name>
    <name type="common">Swimming crab</name>
    <name type="synonym">Neptunus trituberculatus</name>
    <dbReference type="NCBI Taxonomy" id="210409"/>
    <lineage>
        <taxon>Eukaryota</taxon>
        <taxon>Metazoa</taxon>
        <taxon>Ecdysozoa</taxon>
        <taxon>Arthropoda</taxon>
        <taxon>Crustacea</taxon>
        <taxon>Multicrustacea</taxon>
        <taxon>Malacostraca</taxon>
        <taxon>Eumalacostraca</taxon>
        <taxon>Eucarida</taxon>
        <taxon>Decapoda</taxon>
        <taxon>Pleocyemata</taxon>
        <taxon>Brachyura</taxon>
        <taxon>Eubrachyura</taxon>
        <taxon>Portunoidea</taxon>
        <taxon>Portunidae</taxon>
        <taxon>Portuninae</taxon>
        <taxon>Portunus</taxon>
    </lineage>
</organism>